<dbReference type="Pfam" id="PF01052">
    <property type="entry name" value="FliMN_C"/>
    <property type="match status" value="1"/>
</dbReference>
<dbReference type="STRING" id="391626.OAN307_c12860"/>
<keyword evidence="4" id="KW-1185">Reference proteome</keyword>
<proteinExistence type="predicted"/>
<dbReference type="EMBL" id="CP003740">
    <property type="protein sequence ID" value="AGI66980.1"/>
    <property type="molecule type" value="Genomic_DNA"/>
</dbReference>
<dbReference type="HOGENOM" id="CLU_841540_0_0_5"/>
<dbReference type="Gene3D" id="2.30.330.10">
    <property type="entry name" value="SpoA-like"/>
    <property type="match status" value="1"/>
</dbReference>
<dbReference type="InterPro" id="IPR001543">
    <property type="entry name" value="FliN-like_C"/>
</dbReference>
<feature type="domain" description="Flagellar motor switch protein FliN-like C-terminal" evidence="2">
    <location>
        <begin position="218"/>
        <end position="286"/>
    </location>
</feature>
<evidence type="ECO:0000313" key="4">
    <source>
        <dbReference type="Proteomes" id="UP000005307"/>
    </source>
</evidence>
<dbReference type="Proteomes" id="UP000005307">
    <property type="component" value="Chromosome"/>
</dbReference>
<evidence type="ECO:0000256" key="1">
    <source>
        <dbReference type="SAM" id="MobiDB-lite"/>
    </source>
</evidence>
<reference evidence="3 4" key="1">
    <citation type="journal article" date="2013" name="PLoS ONE">
        <title>Poles Apart: Arctic and Antarctic Octadecabacter strains Share High Genome Plasticity and a New Type of Xanthorhodopsin.</title>
        <authorList>
            <person name="Vollmers J."/>
            <person name="Voget S."/>
            <person name="Dietrich S."/>
            <person name="Gollnow K."/>
            <person name="Smits M."/>
            <person name="Meyer K."/>
            <person name="Brinkhoff T."/>
            <person name="Simon M."/>
            <person name="Daniel R."/>
        </authorList>
    </citation>
    <scope>NUCLEOTIDE SEQUENCE [LARGE SCALE GENOMIC DNA]</scope>
    <source>
        <strain evidence="3 4">307</strain>
    </source>
</reference>
<organism evidence="3 4">
    <name type="scientific">Octadecabacter antarcticus 307</name>
    <dbReference type="NCBI Taxonomy" id="391626"/>
    <lineage>
        <taxon>Bacteria</taxon>
        <taxon>Pseudomonadati</taxon>
        <taxon>Pseudomonadota</taxon>
        <taxon>Alphaproteobacteria</taxon>
        <taxon>Rhodobacterales</taxon>
        <taxon>Roseobacteraceae</taxon>
        <taxon>Octadecabacter</taxon>
    </lineage>
</organism>
<sequence>METVNPVLAQKLGLTRAIPPADDAAPATPMRQMRRALGRAADKAVGLSASVLGIAEEDLDSEGLIESGPEGWVVLGLRDGSSAGLTGLFLMDQPLRSALVEMQTMGCLLPAADEQRRVTRVDAVMSVPFASQLLAELAEVGFGAADFEPTAYDIGPIDDLRTAGLVMLQGNYRCWRITIQMGGGDAQGEMLIALRPKVPVSSLPVKDTSVWSMALRSAVQDAPAELDAVLTRMTLPIHKIEAFEVGHVLNLAGTTVGLVTLTGPGGEIISTARLGQVAGKRAVRVQYTRVELQDDPPKMAQAAAPSTDFGPDVGLSAGEPKIAAPDLVVG</sequence>
<dbReference type="InterPro" id="IPR036429">
    <property type="entry name" value="SpoA-like_sf"/>
</dbReference>
<name>M9RB27_9RHOB</name>
<dbReference type="AlphaFoldDB" id="M9RB27"/>
<dbReference type="KEGG" id="oat:OAN307_c12860"/>
<feature type="region of interest" description="Disordered" evidence="1">
    <location>
        <begin position="294"/>
        <end position="319"/>
    </location>
</feature>
<evidence type="ECO:0000313" key="3">
    <source>
        <dbReference type="EMBL" id="AGI66980.1"/>
    </source>
</evidence>
<accession>M9RB27</accession>
<dbReference type="SUPFAM" id="SSF101801">
    <property type="entry name" value="Surface presentation of antigens (SPOA)"/>
    <property type="match status" value="1"/>
</dbReference>
<gene>
    <name evidence="3" type="ORF">OAN307_c12860</name>
</gene>
<dbReference type="RefSeq" id="WP_015499022.1">
    <property type="nucleotide sequence ID" value="NC_020911.1"/>
</dbReference>
<protein>
    <recommendedName>
        <fullName evidence="2">Flagellar motor switch protein FliN-like C-terminal domain-containing protein</fullName>
    </recommendedName>
</protein>
<dbReference type="OrthoDB" id="7824563at2"/>
<evidence type="ECO:0000259" key="2">
    <source>
        <dbReference type="Pfam" id="PF01052"/>
    </source>
</evidence>
<dbReference type="eggNOG" id="COG1868">
    <property type="taxonomic scope" value="Bacteria"/>
</dbReference>